<comment type="caution">
    <text evidence="2">The sequence shown here is derived from an EMBL/GenBank/DDBJ whole genome shotgun (WGS) entry which is preliminary data.</text>
</comment>
<accession>A0A0M0FBL9</accession>
<dbReference type="GO" id="GO:0050660">
    <property type="term" value="F:flavin adenine dinucleotide binding"/>
    <property type="evidence" value="ECO:0007669"/>
    <property type="project" value="TreeGrafter"/>
</dbReference>
<proteinExistence type="predicted"/>
<organism evidence="2 3">
    <name type="scientific">Cellulosimicrobium cellulans F16</name>
    <dbReference type="NCBI Taxonomy" id="1350482"/>
    <lineage>
        <taxon>Bacteria</taxon>
        <taxon>Bacillati</taxon>
        <taxon>Actinomycetota</taxon>
        <taxon>Actinomycetes</taxon>
        <taxon>Micrococcales</taxon>
        <taxon>Promicromonosporaceae</taxon>
        <taxon>Cellulosimicrobium</taxon>
    </lineage>
</organism>
<protein>
    <recommendedName>
        <fullName evidence="4">FAD-dependent pyridine nucleotide-disulfide oxidoreductase</fullName>
    </recommendedName>
</protein>
<dbReference type="Proteomes" id="UP000037387">
    <property type="component" value="Unassembled WGS sequence"/>
</dbReference>
<keyword evidence="1" id="KW-0560">Oxidoreductase</keyword>
<dbReference type="Gene3D" id="3.50.50.60">
    <property type="entry name" value="FAD/NAD(P)-binding domain"/>
    <property type="match status" value="1"/>
</dbReference>
<gene>
    <name evidence="2" type="ORF">M768_03340</name>
</gene>
<dbReference type="PANTHER" id="PTHR43539">
    <property type="entry name" value="FLAVIN-BINDING MONOOXYGENASE-LIKE PROTEIN (AFU_ORTHOLOGUE AFUA_4G09220)"/>
    <property type="match status" value="1"/>
</dbReference>
<keyword evidence="3" id="KW-1185">Reference proteome</keyword>
<sequence length="385" mass="40978">MSEVTDVRETVDVVVVGAGQAGLSAAYHLRRAGLDPLVLDGGRGPGGAWQDRWDSLTMAETHAVHDLPGVPLPAGDPAERANVAVPRYYAAYERENDLRVLRPVTVDEVTQDPDDPALLRVRATVGAGPDARELTARTRTLVNATGTWTRPFWPRYPGMETFRGRQLHTHDFRAAEDFAGQHVVVVGGGASATQLLLQIAPHASGTTWVTRREPVWVEEEFSPELGRAAVARVAERTSAGLPPGSVVSVTGLPLTARYRAGIASGVLRRRPMFERMTPWGVEWAAGANDDGLLFQPADVVLWATGFRAALDHLAPLALREPGGGIVLDGTTAGRDRRVQLVGYGPSASTIGANRAGREAARGVLRALGASRSVDGTAGSRLPLAV</sequence>
<reference evidence="2 3" key="1">
    <citation type="journal article" date="2015" name="Sci. Rep.">
        <title>Functional and structural properties of a novel cellulosome-like multienzyme complex: efficient glycoside hydrolysis of water-insoluble 7-xylosyl-10-deacetylpaclitaxel.</title>
        <authorList>
            <person name="Dou T.Y."/>
            <person name="Luan H.W."/>
            <person name="Ge G.B."/>
            <person name="Dong M.M."/>
            <person name="Zou H.F."/>
            <person name="He Y.Q."/>
            <person name="Cui P."/>
            <person name="Wang J.Y."/>
            <person name="Hao D.C."/>
            <person name="Yang S.L."/>
            <person name="Yang L."/>
        </authorList>
    </citation>
    <scope>NUCLEOTIDE SEQUENCE [LARGE SCALE GENOMIC DNA]</scope>
    <source>
        <strain evidence="2 3">F16</strain>
    </source>
</reference>
<dbReference type="PATRIC" id="fig|1350482.3.peg.650"/>
<dbReference type="SUPFAM" id="SSF51905">
    <property type="entry name" value="FAD/NAD(P)-binding domain"/>
    <property type="match status" value="2"/>
</dbReference>
<evidence type="ECO:0000313" key="3">
    <source>
        <dbReference type="Proteomes" id="UP000037387"/>
    </source>
</evidence>
<dbReference type="EMBL" id="ATNL01000006">
    <property type="protein sequence ID" value="KON74985.1"/>
    <property type="molecule type" value="Genomic_DNA"/>
</dbReference>
<evidence type="ECO:0008006" key="4">
    <source>
        <dbReference type="Google" id="ProtNLM"/>
    </source>
</evidence>
<evidence type="ECO:0000313" key="2">
    <source>
        <dbReference type="EMBL" id="KON74985.1"/>
    </source>
</evidence>
<dbReference type="AlphaFoldDB" id="A0A0M0FBL9"/>
<dbReference type="InterPro" id="IPR036188">
    <property type="entry name" value="FAD/NAD-bd_sf"/>
</dbReference>
<dbReference type="PRINTS" id="PR00368">
    <property type="entry name" value="FADPNR"/>
</dbReference>
<dbReference type="GO" id="GO:0004497">
    <property type="term" value="F:monooxygenase activity"/>
    <property type="evidence" value="ECO:0007669"/>
    <property type="project" value="TreeGrafter"/>
</dbReference>
<dbReference type="Pfam" id="PF13738">
    <property type="entry name" value="Pyr_redox_3"/>
    <property type="match status" value="1"/>
</dbReference>
<dbReference type="PRINTS" id="PR00469">
    <property type="entry name" value="PNDRDTASEII"/>
</dbReference>
<dbReference type="PANTHER" id="PTHR43539:SF78">
    <property type="entry name" value="FLAVIN-CONTAINING MONOOXYGENASE"/>
    <property type="match status" value="1"/>
</dbReference>
<dbReference type="InterPro" id="IPR050982">
    <property type="entry name" value="Auxin_biosynth/cation_transpt"/>
</dbReference>
<evidence type="ECO:0000256" key="1">
    <source>
        <dbReference type="ARBA" id="ARBA00023002"/>
    </source>
</evidence>
<dbReference type="RefSeq" id="WP_260665557.1">
    <property type="nucleotide sequence ID" value="NZ_KQ435288.1"/>
</dbReference>
<name>A0A0M0FBL9_CELCE</name>